<comment type="caution">
    <text evidence="2">The sequence shown here is derived from an EMBL/GenBank/DDBJ whole genome shotgun (WGS) entry which is preliminary data.</text>
</comment>
<reference evidence="2" key="1">
    <citation type="submission" date="2021-10" db="EMBL/GenBank/DDBJ databases">
        <title>Marinomonas pontica sp. nov., isolated from the Black Sea.</title>
        <authorList>
            <person name="Zhao L.-H."/>
            <person name="Xue J.-H."/>
        </authorList>
    </citation>
    <scope>NUCLEOTIDE SEQUENCE</scope>
    <source>
        <strain evidence="2">E8</strain>
    </source>
</reference>
<dbReference type="RefSeq" id="WP_226754695.1">
    <property type="nucleotide sequence ID" value="NZ_JAJATW010000015.1"/>
</dbReference>
<sequence length="156" mass="17940">MYKRLLLIIGLLCSSVSYSAGSSINELNSCLALVDFVDIKLSEFSPNYDPQDIAVVHKGLFMYSRFLQDEVITPKLVHMYGGNKTQARLMQKLFDRQRKTFLLHLNERYTEQKLFTEYADSINQCQIRNPVRTEATEALGRALDTIKRMISTRPLA</sequence>
<protein>
    <submittedName>
        <fullName evidence="2">Uncharacterized protein</fullName>
    </submittedName>
</protein>
<feature type="chain" id="PRO_5040776099" evidence="1">
    <location>
        <begin position="20"/>
        <end position="156"/>
    </location>
</feature>
<keyword evidence="3" id="KW-1185">Reference proteome</keyword>
<feature type="signal peptide" evidence="1">
    <location>
        <begin position="1"/>
        <end position="19"/>
    </location>
</feature>
<dbReference type="AlphaFoldDB" id="A0A9X1LF16"/>
<dbReference type="EMBL" id="JAJATW010000015">
    <property type="protein sequence ID" value="MCB5162343.1"/>
    <property type="molecule type" value="Genomic_DNA"/>
</dbReference>
<keyword evidence="1" id="KW-0732">Signal</keyword>
<organism evidence="2 3">
    <name type="scientific">Marinomonas algarum</name>
    <dbReference type="NCBI Taxonomy" id="2883105"/>
    <lineage>
        <taxon>Bacteria</taxon>
        <taxon>Pseudomonadati</taxon>
        <taxon>Pseudomonadota</taxon>
        <taxon>Gammaproteobacteria</taxon>
        <taxon>Oceanospirillales</taxon>
        <taxon>Oceanospirillaceae</taxon>
        <taxon>Marinomonas</taxon>
    </lineage>
</organism>
<proteinExistence type="predicted"/>
<name>A0A9X1LF16_9GAMM</name>
<evidence type="ECO:0000256" key="1">
    <source>
        <dbReference type="SAM" id="SignalP"/>
    </source>
</evidence>
<evidence type="ECO:0000313" key="2">
    <source>
        <dbReference type="EMBL" id="MCB5162343.1"/>
    </source>
</evidence>
<dbReference type="Proteomes" id="UP001139095">
    <property type="component" value="Unassembled WGS sequence"/>
</dbReference>
<gene>
    <name evidence="2" type="ORF">LG368_10600</name>
</gene>
<evidence type="ECO:0000313" key="3">
    <source>
        <dbReference type="Proteomes" id="UP001139095"/>
    </source>
</evidence>
<accession>A0A9X1LF16</accession>